<dbReference type="InterPro" id="IPR045598">
    <property type="entry name" value="DUF6457"/>
</dbReference>
<sequence>MASAEEILSPFVAELLAALEIEDTPVDIGAVLGLAGVAAHSVVRPAAPVTTFVVGYAAGLAAATGQASPEVAMRAASRVAEKVISRHQAVPGESEA</sequence>
<organism evidence="2 3">
    <name type="scientific">Arthrobacter hankyongi</name>
    <dbReference type="NCBI Taxonomy" id="2904801"/>
    <lineage>
        <taxon>Bacteria</taxon>
        <taxon>Bacillati</taxon>
        <taxon>Actinomycetota</taxon>
        <taxon>Actinomycetes</taxon>
        <taxon>Micrococcales</taxon>
        <taxon>Micrococcaceae</taxon>
        <taxon>Arthrobacter</taxon>
    </lineage>
</organism>
<evidence type="ECO:0000313" key="3">
    <source>
        <dbReference type="Proteomes" id="UP001165368"/>
    </source>
</evidence>
<accession>A0ABS9L393</accession>
<gene>
    <name evidence="2" type="ORF">LVY72_03790</name>
</gene>
<comment type="caution">
    <text evidence="2">The sequence shown here is derived from an EMBL/GenBank/DDBJ whole genome shotgun (WGS) entry which is preliminary data.</text>
</comment>
<name>A0ABS9L393_9MICC</name>
<protein>
    <submittedName>
        <fullName evidence="2">DUF6457 domain-containing protein</fullName>
    </submittedName>
</protein>
<reference evidence="2" key="1">
    <citation type="submission" date="2022-01" db="EMBL/GenBank/DDBJ databases">
        <authorList>
            <person name="Jo J.-H."/>
            <person name="Im W.-T."/>
        </authorList>
    </citation>
    <scope>NUCLEOTIDE SEQUENCE</scope>
    <source>
        <strain evidence="2">I2-34</strain>
    </source>
</reference>
<dbReference type="Proteomes" id="UP001165368">
    <property type="component" value="Unassembled WGS sequence"/>
</dbReference>
<proteinExistence type="predicted"/>
<feature type="domain" description="DUF6457" evidence="1">
    <location>
        <begin position="5"/>
        <end position="87"/>
    </location>
</feature>
<keyword evidence="3" id="KW-1185">Reference proteome</keyword>
<dbReference type="EMBL" id="JAKLTQ010000001">
    <property type="protein sequence ID" value="MCG2621033.1"/>
    <property type="molecule type" value="Genomic_DNA"/>
</dbReference>
<dbReference type="Pfam" id="PF20058">
    <property type="entry name" value="DUF6457"/>
    <property type="match status" value="1"/>
</dbReference>
<dbReference type="RefSeq" id="WP_237818108.1">
    <property type="nucleotide sequence ID" value="NZ_JAKLTQ010000001.1"/>
</dbReference>
<evidence type="ECO:0000259" key="1">
    <source>
        <dbReference type="Pfam" id="PF20058"/>
    </source>
</evidence>
<evidence type="ECO:0000313" key="2">
    <source>
        <dbReference type="EMBL" id="MCG2621033.1"/>
    </source>
</evidence>